<dbReference type="Pfam" id="PF07690">
    <property type="entry name" value="MFS_1"/>
    <property type="match status" value="2"/>
</dbReference>
<evidence type="ECO:0000259" key="8">
    <source>
        <dbReference type="PROSITE" id="PS50850"/>
    </source>
</evidence>
<feature type="transmembrane region" description="Helical" evidence="7">
    <location>
        <begin position="381"/>
        <end position="399"/>
    </location>
</feature>
<gene>
    <name evidence="9" type="ORF">N288_11140</name>
</gene>
<proteinExistence type="predicted"/>
<feature type="transmembrane region" description="Helical" evidence="7">
    <location>
        <begin position="21"/>
        <end position="44"/>
    </location>
</feature>
<dbReference type="PANTHER" id="PTHR23517:SF3">
    <property type="entry name" value="INTEGRAL MEMBRANE TRANSPORT PROTEIN"/>
    <property type="match status" value="1"/>
</dbReference>
<dbReference type="SUPFAM" id="SSF103473">
    <property type="entry name" value="MFS general substrate transporter"/>
    <property type="match status" value="1"/>
</dbReference>
<dbReference type="GO" id="GO:0022857">
    <property type="term" value="F:transmembrane transporter activity"/>
    <property type="evidence" value="ECO:0007669"/>
    <property type="project" value="InterPro"/>
</dbReference>
<dbReference type="STRING" id="1367477.N288_11140"/>
<dbReference type="Proteomes" id="UP000017805">
    <property type="component" value="Chromosome"/>
</dbReference>
<protein>
    <recommendedName>
        <fullName evidence="8">Major facilitator superfamily (MFS) profile domain-containing protein</fullName>
    </recommendedName>
</protein>
<evidence type="ECO:0000256" key="6">
    <source>
        <dbReference type="ARBA" id="ARBA00023136"/>
    </source>
</evidence>
<evidence type="ECO:0000256" key="2">
    <source>
        <dbReference type="ARBA" id="ARBA00022448"/>
    </source>
</evidence>
<feature type="transmembrane region" description="Helical" evidence="7">
    <location>
        <begin position="215"/>
        <end position="236"/>
    </location>
</feature>
<dbReference type="InterPro" id="IPR020846">
    <property type="entry name" value="MFS_dom"/>
</dbReference>
<sequence length="419" mass="46532">MSEEKYMKQFLSFDVTIRVRMLLKFFTVLAHTMVMPYTVVYFAAKIGPSLTTMMIIIIGIISIIGYLLGGQAADRIGRKRVIITSEMMTGIGFLIVYCFDSLHHFYAIPIVVAFSFIYFFESASNPAYSALIIDASNEKDRKIIYTYFMWITSTAFAGGSLLGGFFFENHSSMLFFIVGLTSILSAVLTSLLIKDIPLKAADAITELPAAPAKKLSIFASQLFLFLCIGQLLINILKEQFPNYLSIRIVSKYPVGDIDISGYKMIGYLNLEETIIITIAAGFIFKLTKRLSEKMSLMLGLLLFVLGYICLSYFIHPALLMLGMLFISAGGLIYLPTLQAITAKSLPAHSRGKHLSVLGLVGAVGGMISSLFIWAMAYIPEIGITFIFVGMGIFLVGVYWRVYHISEDTPEIQLKMTKVG</sequence>
<dbReference type="Gene3D" id="1.20.1250.20">
    <property type="entry name" value="MFS general substrate transporter like domains"/>
    <property type="match status" value="2"/>
</dbReference>
<dbReference type="HOGENOM" id="CLU_001265_60_3_9"/>
<feature type="transmembrane region" description="Helical" evidence="7">
    <location>
        <begin position="320"/>
        <end position="342"/>
    </location>
</feature>
<feature type="transmembrane region" description="Helical" evidence="7">
    <location>
        <begin position="105"/>
        <end position="123"/>
    </location>
</feature>
<feature type="transmembrane region" description="Helical" evidence="7">
    <location>
        <begin position="173"/>
        <end position="194"/>
    </location>
</feature>
<evidence type="ECO:0000256" key="4">
    <source>
        <dbReference type="ARBA" id="ARBA00022692"/>
    </source>
</evidence>
<feature type="transmembrane region" description="Helical" evidence="7">
    <location>
        <begin position="144"/>
        <end position="167"/>
    </location>
</feature>
<evidence type="ECO:0000256" key="1">
    <source>
        <dbReference type="ARBA" id="ARBA00004651"/>
    </source>
</evidence>
<evidence type="ECO:0000256" key="5">
    <source>
        <dbReference type="ARBA" id="ARBA00022989"/>
    </source>
</evidence>
<dbReference type="InterPro" id="IPR050171">
    <property type="entry name" value="MFS_Transporters"/>
</dbReference>
<keyword evidence="2" id="KW-0813">Transport</keyword>
<name>U5L8G4_9BACI</name>
<feature type="transmembrane region" description="Helical" evidence="7">
    <location>
        <begin position="296"/>
        <end position="314"/>
    </location>
</feature>
<comment type="subcellular location">
    <subcellularLocation>
        <location evidence="1">Cell membrane</location>
        <topology evidence="1">Multi-pass membrane protein</topology>
    </subcellularLocation>
</comment>
<dbReference type="EMBL" id="CP006643">
    <property type="protein sequence ID" value="AGX04139.1"/>
    <property type="molecule type" value="Genomic_DNA"/>
</dbReference>
<evidence type="ECO:0000256" key="3">
    <source>
        <dbReference type="ARBA" id="ARBA00022475"/>
    </source>
</evidence>
<evidence type="ECO:0000313" key="10">
    <source>
        <dbReference type="Proteomes" id="UP000017805"/>
    </source>
</evidence>
<dbReference type="PROSITE" id="PS50850">
    <property type="entry name" value="MFS"/>
    <property type="match status" value="1"/>
</dbReference>
<dbReference type="KEGG" id="bif:N288_11140"/>
<feature type="transmembrane region" description="Helical" evidence="7">
    <location>
        <begin position="264"/>
        <end position="284"/>
    </location>
</feature>
<feature type="transmembrane region" description="Helical" evidence="7">
    <location>
        <begin position="81"/>
        <end position="99"/>
    </location>
</feature>
<accession>U5L8G4</accession>
<feature type="domain" description="Major facilitator superfamily (MFS) profile" evidence="8">
    <location>
        <begin position="13"/>
        <end position="408"/>
    </location>
</feature>
<evidence type="ECO:0000313" key="9">
    <source>
        <dbReference type="EMBL" id="AGX04139.1"/>
    </source>
</evidence>
<keyword evidence="10" id="KW-1185">Reference proteome</keyword>
<dbReference type="PANTHER" id="PTHR23517">
    <property type="entry name" value="RESISTANCE PROTEIN MDTM, PUTATIVE-RELATED-RELATED"/>
    <property type="match status" value="1"/>
</dbReference>
<dbReference type="PATRIC" id="fig|1367477.3.peg.2165"/>
<keyword evidence="4 7" id="KW-0812">Transmembrane</keyword>
<dbReference type="InterPro" id="IPR005829">
    <property type="entry name" value="Sugar_transporter_CS"/>
</dbReference>
<reference evidence="9 10" key="1">
    <citation type="submission" date="2013-07" db="EMBL/GenBank/DDBJ databases">
        <title>Complete genome sequence of Bacillus infantis NRRL B-14911 that has potential to induce cardiac disease by antigenic mimicry.</title>
        <authorList>
            <person name="Massilamany C."/>
            <person name="Smith T.P.L."/>
            <person name="Loy J.D."/>
            <person name="Barletta R."/>
            <person name="Reddy J."/>
        </authorList>
    </citation>
    <scope>NUCLEOTIDE SEQUENCE [LARGE SCALE GENOMIC DNA]</scope>
    <source>
        <strain evidence="9 10">NRRL B-14911</strain>
    </source>
</reference>
<dbReference type="InterPro" id="IPR036259">
    <property type="entry name" value="MFS_trans_sf"/>
</dbReference>
<keyword evidence="5 7" id="KW-1133">Transmembrane helix</keyword>
<dbReference type="GO" id="GO:0005886">
    <property type="term" value="C:plasma membrane"/>
    <property type="evidence" value="ECO:0007669"/>
    <property type="project" value="UniProtKB-SubCell"/>
</dbReference>
<dbReference type="PROSITE" id="PS00216">
    <property type="entry name" value="SUGAR_TRANSPORT_1"/>
    <property type="match status" value="1"/>
</dbReference>
<keyword evidence="6 7" id="KW-0472">Membrane</keyword>
<evidence type="ECO:0000256" key="7">
    <source>
        <dbReference type="SAM" id="Phobius"/>
    </source>
</evidence>
<keyword evidence="3" id="KW-1003">Cell membrane</keyword>
<dbReference type="AlphaFoldDB" id="U5L8G4"/>
<feature type="transmembrane region" description="Helical" evidence="7">
    <location>
        <begin position="50"/>
        <end position="69"/>
    </location>
</feature>
<feature type="transmembrane region" description="Helical" evidence="7">
    <location>
        <begin position="354"/>
        <end position="375"/>
    </location>
</feature>
<dbReference type="InterPro" id="IPR011701">
    <property type="entry name" value="MFS"/>
</dbReference>
<organism evidence="9 10">
    <name type="scientific">Bacillus infantis NRRL B-14911</name>
    <dbReference type="NCBI Taxonomy" id="1367477"/>
    <lineage>
        <taxon>Bacteria</taxon>
        <taxon>Bacillati</taxon>
        <taxon>Bacillota</taxon>
        <taxon>Bacilli</taxon>
        <taxon>Bacillales</taxon>
        <taxon>Bacillaceae</taxon>
        <taxon>Bacillus</taxon>
    </lineage>
</organism>
<dbReference type="OrthoDB" id="9793283at2"/>